<keyword evidence="2" id="KW-1185">Reference proteome</keyword>
<dbReference type="EMBL" id="BRXX01000308">
    <property type="protein sequence ID" value="GMI03836.1"/>
    <property type="molecule type" value="Genomic_DNA"/>
</dbReference>
<evidence type="ECO:0000313" key="1">
    <source>
        <dbReference type="EMBL" id="GMI03836.1"/>
    </source>
</evidence>
<dbReference type="Proteomes" id="UP001165160">
    <property type="component" value="Unassembled WGS sequence"/>
</dbReference>
<gene>
    <name evidence="1" type="ORF">TrVE_jg2518</name>
</gene>
<reference evidence="2" key="1">
    <citation type="journal article" date="2023" name="Commun. Biol.">
        <title>Genome analysis of Parmales, the sister group of diatoms, reveals the evolutionary specialization of diatoms from phago-mixotrophs to photoautotrophs.</title>
        <authorList>
            <person name="Ban H."/>
            <person name="Sato S."/>
            <person name="Yoshikawa S."/>
            <person name="Yamada K."/>
            <person name="Nakamura Y."/>
            <person name="Ichinomiya M."/>
            <person name="Sato N."/>
            <person name="Blanc-Mathieu R."/>
            <person name="Endo H."/>
            <person name="Kuwata A."/>
            <person name="Ogata H."/>
        </authorList>
    </citation>
    <scope>NUCLEOTIDE SEQUENCE [LARGE SCALE GENOMIC DNA]</scope>
    <source>
        <strain evidence="2">NIES 3699</strain>
    </source>
</reference>
<evidence type="ECO:0000313" key="2">
    <source>
        <dbReference type="Proteomes" id="UP001165160"/>
    </source>
</evidence>
<dbReference type="AlphaFoldDB" id="A0A9W7F644"/>
<comment type="caution">
    <text evidence="1">The sequence shown here is derived from an EMBL/GenBank/DDBJ whole genome shotgun (WGS) entry which is preliminary data.</text>
</comment>
<organism evidence="1 2">
    <name type="scientific">Triparma verrucosa</name>
    <dbReference type="NCBI Taxonomy" id="1606542"/>
    <lineage>
        <taxon>Eukaryota</taxon>
        <taxon>Sar</taxon>
        <taxon>Stramenopiles</taxon>
        <taxon>Ochrophyta</taxon>
        <taxon>Bolidophyceae</taxon>
        <taxon>Parmales</taxon>
        <taxon>Triparmaceae</taxon>
        <taxon>Triparma</taxon>
    </lineage>
</organism>
<sequence length="149" mass="16429">MFKRMHEVISNALEVAIPNDLADVMDDTESSEGSKEPDCKESAAVVGVVKLKLTELEADEADVYGYCEGNCGAKISNQEAKSPCDFGGCEHYVGYCFLRVADCGGMDELHRCTKTTCDNFDNYYCKEHGVLDGCSYGCFDDDDEDGYNY</sequence>
<proteinExistence type="predicted"/>
<accession>A0A9W7F644</accession>
<name>A0A9W7F644_9STRA</name>
<protein>
    <submittedName>
        <fullName evidence="1">Uncharacterized protein</fullName>
    </submittedName>
</protein>